<organism evidence="1 2">
    <name type="scientific">Taklimakanibacter albus</name>
    <dbReference type="NCBI Taxonomy" id="2800327"/>
    <lineage>
        <taxon>Bacteria</taxon>
        <taxon>Pseudomonadati</taxon>
        <taxon>Pseudomonadota</taxon>
        <taxon>Alphaproteobacteria</taxon>
        <taxon>Hyphomicrobiales</taxon>
        <taxon>Aestuariivirgaceae</taxon>
        <taxon>Taklimakanibacter</taxon>
    </lineage>
</organism>
<gene>
    <name evidence="1" type="ORF">JHL16_15910</name>
</gene>
<reference evidence="1" key="1">
    <citation type="submission" date="2021-01" db="EMBL/GenBank/DDBJ databases">
        <authorList>
            <person name="Sun Q."/>
        </authorList>
    </citation>
    <scope>NUCLEOTIDE SEQUENCE</scope>
    <source>
        <strain evidence="1">YIM B02566</strain>
    </source>
</reference>
<dbReference type="Proteomes" id="UP000616151">
    <property type="component" value="Unassembled WGS sequence"/>
</dbReference>
<name>A0ACC5R5C2_9HYPH</name>
<sequence length="92" mass="10010">MTKVLSPAATAAVKEIVREAEANNEIVDAYGVAERIRRSFPDEEFMPGEVIAVMLRSGLQAVELAPAPLIIEIILPPEAPGENEDLEEQRPS</sequence>
<accession>A0ACC5R5C2</accession>
<evidence type="ECO:0000313" key="1">
    <source>
        <dbReference type="EMBL" id="MBK1867844.1"/>
    </source>
</evidence>
<comment type="caution">
    <text evidence="1">The sequence shown here is derived from an EMBL/GenBank/DDBJ whole genome shotgun (WGS) entry which is preliminary data.</text>
</comment>
<evidence type="ECO:0000313" key="2">
    <source>
        <dbReference type="Proteomes" id="UP000616151"/>
    </source>
</evidence>
<dbReference type="EMBL" id="JAENHL010000007">
    <property type="protein sequence ID" value="MBK1867844.1"/>
    <property type="molecule type" value="Genomic_DNA"/>
</dbReference>
<keyword evidence="2" id="KW-1185">Reference proteome</keyword>
<protein>
    <submittedName>
        <fullName evidence="1">Uncharacterized protein</fullName>
    </submittedName>
</protein>
<proteinExistence type="predicted"/>